<gene>
    <name evidence="11" type="ORF">J2800_004730</name>
</gene>
<keyword evidence="4" id="KW-0808">Transferase</keyword>
<dbReference type="SMART" id="SM00911">
    <property type="entry name" value="HWE_HK"/>
    <property type="match status" value="1"/>
</dbReference>
<dbReference type="EC" id="2.7.13.3" evidence="2"/>
<evidence type="ECO:0000313" key="12">
    <source>
        <dbReference type="Proteomes" id="UP001262754"/>
    </source>
</evidence>
<comment type="caution">
    <text evidence="11">The sequence shown here is derived from an EMBL/GenBank/DDBJ whole genome shotgun (WGS) entry which is preliminary data.</text>
</comment>
<feature type="domain" description="PAS" evidence="9">
    <location>
        <begin position="159"/>
        <end position="227"/>
    </location>
</feature>
<sequence length="496" mass="54239">MAARSPTEIEDAAQNAPEDALSLAAAPPASPSVTTALKHAPMGIAIFDDQMRYLAASRQYLTDQGMSPDTPLLGRRHYDVFPEIPQFWRDKHAQVLAEGVELREDEGDRYVDGEGRVHWVRWSMAPWRTDDGRIGGLVLYTEMVTAAVEARRRLQAAEARYRALFDQAAMGVARVSGSGRFLEVNDRFCAITRRDRETLLASTFMDIAPGEDNVATVVTQGLALLTGEIDTYALERRVEGRDGPVWVHVTASRVDPGDGRPYLVVIISDITARKQVEAEQQHYQGQLRLLINELNHRVKNTLATVQSMASQTLKTEADPLTAFEKFESRLLGLSQVHDVLTRESWHGAGLRDVAERALAPFVPPEAPERLAVEGPPVWLAPGGALTMALIFHELATNALKYGALSSRERGGGEGRVVLAWTYDAATRDLALTWTETGGPPVAAPTRRGFGSRLIERSLRGELKGAATMDYRPEGLVCTMRATLSDPVEAAGPLGAG</sequence>
<dbReference type="InterPro" id="IPR036890">
    <property type="entry name" value="HATPase_C_sf"/>
</dbReference>
<comment type="catalytic activity">
    <reaction evidence="1">
        <text>ATP + protein L-histidine = ADP + protein N-phospho-L-histidine.</text>
        <dbReference type="EC" id="2.7.13.3"/>
    </reaction>
</comment>
<evidence type="ECO:0000256" key="4">
    <source>
        <dbReference type="ARBA" id="ARBA00022679"/>
    </source>
</evidence>
<dbReference type="InterPro" id="IPR013656">
    <property type="entry name" value="PAS_4"/>
</dbReference>
<dbReference type="Gene3D" id="3.30.565.10">
    <property type="entry name" value="Histidine kinase-like ATPase, C-terminal domain"/>
    <property type="match status" value="1"/>
</dbReference>
<keyword evidence="12" id="KW-1185">Reference proteome</keyword>
<evidence type="ECO:0000259" key="9">
    <source>
        <dbReference type="SMART" id="SM00091"/>
    </source>
</evidence>
<organism evidence="11 12">
    <name type="scientific">Caulobacter rhizosphaerae</name>
    <dbReference type="NCBI Taxonomy" id="2010972"/>
    <lineage>
        <taxon>Bacteria</taxon>
        <taxon>Pseudomonadati</taxon>
        <taxon>Pseudomonadota</taxon>
        <taxon>Alphaproteobacteria</taxon>
        <taxon>Caulobacterales</taxon>
        <taxon>Caulobacteraceae</taxon>
        <taxon>Caulobacter</taxon>
    </lineage>
</organism>
<evidence type="ECO:0000256" key="6">
    <source>
        <dbReference type="ARBA" id="ARBA00022777"/>
    </source>
</evidence>
<feature type="region of interest" description="Disordered" evidence="8">
    <location>
        <begin position="1"/>
        <end position="32"/>
    </location>
</feature>
<reference evidence="11 12" key="1">
    <citation type="submission" date="2023-07" db="EMBL/GenBank/DDBJ databases">
        <title>Sorghum-associated microbial communities from plants grown in Nebraska, USA.</title>
        <authorList>
            <person name="Schachtman D."/>
        </authorList>
    </citation>
    <scope>NUCLEOTIDE SEQUENCE [LARGE SCALE GENOMIC DNA]</scope>
    <source>
        <strain evidence="11 12">DS2154</strain>
    </source>
</reference>
<keyword evidence="5" id="KW-0547">Nucleotide-binding</keyword>
<dbReference type="NCBIfam" id="TIGR00229">
    <property type="entry name" value="sensory_box"/>
    <property type="match status" value="2"/>
</dbReference>
<evidence type="ECO:0000256" key="7">
    <source>
        <dbReference type="ARBA" id="ARBA00022840"/>
    </source>
</evidence>
<dbReference type="Pfam" id="PF07536">
    <property type="entry name" value="HWE_HK"/>
    <property type="match status" value="1"/>
</dbReference>
<dbReference type="SUPFAM" id="SSF55785">
    <property type="entry name" value="PYP-like sensor domain (PAS domain)"/>
    <property type="match status" value="2"/>
</dbReference>
<protein>
    <recommendedName>
        <fullName evidence="2">histidine kinase</fullName>
        <ecNumber evidence="2">2.7.13.3</ecNumber>
    </recommendedName>
</protein>
<dbReference type="PANTHER" id="PTHR41523">
    <property type="entry name" value="TWO-COMPONENT SYSTEM SENSOR PROTEIN"/>
    <property type="match status" value="1"/>
</dbReference>
<evidence type="ECO:0000256" key="8">
    <source>
        <dbReference type="SAM" id="MobiDB-lite"/>
    </source>
</evidence>
<feature type="domain" description="Signal transduction histidine kinase HWE region" evidence="10">
    <location>
        <begin position="293"/>
        <end position="376"/>
    </location>
</feature>
<evidence type="ECO:0000256" key="1">
    <source>
        <dbReference type="ARBA" id="ARBA00000085"/>
    </source>
</evidence>
<keyword evidence="3" id="KW-0597">Phosphoprotein</keyword>
<proteinExistence type="predicted"/>
<dbReference type="InterPro" id="IPR013767">
    <property type="entry name" value="PAS_fold"/>
</dbReference>
<keyword evidence="7" id="KW-0067">ATP-binding</keyword>
<evidence type="ECO:0000256" key="2">
    <source>
        <dbReference type="ARBA" id="ARBA00012438"/>
    </source>
</evidence>
<dbReference type="Pfam" id="PF00989">
    <property type="entry name" value="PAS"/>
    <property type="match status" value="1"/>
</dbReference>
<name>A0ABU1N683_9CAUL</name>
<dbReference type="Proteomes" id="UP001262754">
    <property type="component" value="Unassembled WGS sequence"/>
</dbReference>
<evidence type="ECO:0000256" key="5">
    <source>
        <dbReference type="ARBA" id="ARBA00022741"/>
    </source>
</evidence>
<dbReference type="InterPro" id="IPR011102">
    <property type="entry name" value="Sig_transdc_His_kinase_HWE"/>
</dbReference>
<feature type="compositionally biased region" description="Low complexity" evidence="8">
    <location>
        <begin position="20"/>
        <end position="32"/>
    </location>
</feature>
<keyword evidence="6" id="KW-0418">Kinase</keyword>
<dbReference type="SMART" id="SM00091">
    <property type="entry name" value="PAS"/>
    <property type="match status" value="1"/>
</dbReference>
<dbReference type="CDD" id="cd00130">
    <property type="entry name" value="PAS"/>
    <property type="match status" value="1"/>
</dbReference>
<dbReference type="RefSeq" id="WP_310035055.1">
    <property type="nucleotide sequence ID" value="NZ_JAVDRL010000016.1"/>
</dbReference>
<dbReference type="InterPro" id="IPR035965">
    <property type="entry name" value="PAS-like_dom_sf"/>
</dbReference>
<dbReference type="Gene3D" id="3.30.450.20">
    <property type="entry name" value="PAS domain"/>
    <property type="match status" value="2"/>
</dbReference>
<accession>A0ABU1N683</accession>
<dbReference type="EMBL" id="JAVDRL010000016">
    <property type="protein sequence ID" value="MDR6533960.1"/>
    <property type="molecule type" value="Genomic_DNA"/>
</dbReference>
<evidence type="ECO:0000259" key="10">
    <source>
        <dbReference type="SMART" id="SM00911"/>
    </source>
</evidence>
<dbReference type="InterPro" id="IPR000014">
    <property type="entry name" value="PAS"/>
</dbReference>
<dbReference type="PANTHER" id="PTHR41523:SF7">
    <property type="entry name" value="HISTIDINE KINASE"/>
    <property type="match status" value="1"/>
</dbReference>
<evidence type="ECO:0000256" key="3">
    <source>
        <dbReference type="ARBA" id="ARBA00022553"/>
    </source>
</evidence>
<dbReference type="Pfam" id="PF08448">
    <property type="entry name" value="PAS_4"/>
    <property type="match status" value="1"/>
</dbReference>
<evidence type="ECO:0000313" key="11">
    <source>
        <dbReference type="EMBL" id="MDR6533960.1"/>
    </source>
</evidence>